<protein>
    <submittedName>
        <fullName evidence="5">AMP-binding protein</fullName>
    </submittedName>
</protein>
<dbReference type="Gene3D" id="3.30.300.30">
    <property type="match status" value="1"/>
</dbReference>
<comment type="similarity">
    <text evidence="1">Belongs to the ATP-dependent AMP-binding enzyme family.</text>
</comment>
<dbReference type="GO" id="GO:0006631">
    <property type="term" value="P:fatty acid metabolic process"/>
    <property type="evidence" value="ECO:0007669"/>
    <property type="project" value="TreeGrafter"/>
</dbReference>
<keyword evidence="2" id="KW-0436">Ligase</keyword>
<feature type="domain" description="AMP-dependent synthetase/ligase" evidence="3">
    <location>
        <begin position="8"/>
        <end position="382"/>
    </location>
</feature>
<dbReference type="RefSeq" id="WP_024058721.1">
    <property type="nucleotide sequence ID" value="NZ_JAGZVZ010000005.1"/>
</dbReference>
<sequence>MIRPIRNFQRAAIDHPHAQSLAGPRGNFSVAETWSLSQHLVLYLQERGVASGDRVAICSANSEYHLLLWIACDQIEAVFVPLAKAAAPADLRAMVADCAPRLLFSDQKGELPLACSDPVAAQSVSSPGGALGKPQVINLDKLHEQLLASHREQPFSPGELTDEIAPVAEGELAAIIYTSGTSGRPLGVEHSRETMYWAWANYRDAFDYRNSDTGLALAPLSHIGGFNGTTNDIFCHGGKIVVITGFSPLTAAQIIRDEQVSIGFAVPTMFTGMLDALEKENGEPLKENPFPHWRRPLIGGAPLPAALARRMEKLELRPIQVWGMTETGGAGCYLGINESLQHPEAAGRPFTYSQVAVRDADGKALPAGGQGQVTIGGPHVCKTNYPGIAISAIDGQIETGDIGFIGEDGLLRLSGRASDVIISGGEHVFPAQVEDALSTFPGIGQVAVIGLEDEYWGQRVCAVITGTATLEDLKPFLAGKLASYKIPKQIIQVEKLPLNSAGKLSRQILRESFGNEGRGK</sequence>
<evidence type="ECO:0000256" key="2">
    <source>
        <dbReference type="ARBA" id="ARBA00022598"/>
    </source>
</evidence>
<evidence type="ECO:0000259" key="4">
    <source>
        <dbReference type="Pfam" id="PF13193"/>
    </source>
</evidence>
<evidence type="ECO:0000313" key="6">
    <source>
        <dbReference type="Proteomes" id="UP001200537"/>
    </source>
</evidence>
<dbReference type="InterPro" id="IPR000873">
    <property type="entry name" value="AMP-dep_synth/lig_dom"/>
</dbReference>
<evidence type="ECO:0000256" key="1">
    <source>
        <dbReference type="ARBA" id="ARBA00006432"/>
    </source>
</evidence>
<feature type="domain" description="AMP-binding enzyme C-terminal" evidence="4">
    <location>
        <begin position="432"/>
        <end position="503"/>
    </location>
</feature>
<dbReference type="EMBL" id="JAKNHJ010000013">
    <property type="protein sequence ID" value="MCG4618290.1"/>
    <property type="molecule type" value="Genomic_DNA"/>
</dbReference>
<dbReference type="SUPFAM" id="SSF56801">
    <property type="entry name" value="Acetyl-CoA synthetase-like"/>
    <property type="match status" value="1"/>
</dbReference>
<dbReference type="GO" id="GO:0031956">
    <property type="term" value="F:medium-chain fatty acid-CoA ligase activity"/>
    <property type="evidence" value="ECO:0007669"/>
    <property type="project" value="TreeGrafter"/>
</dbReference>
<name>A0AAJ1BE07_9ACTO</name>
<comment type="caution">
    <text evidence="5">The sequence shown here is derived from an EMBL/GenBank/DDBJ whole genome shotgun (WGS) entry which is preliminary data.</text>
</comment>
<dbReference type="Pfam" id="PF13193">
    <property type="entry name" value="AMP-binding_C"/>
    <property type="match status" value="1"/>
</dbReference>
<dbReference type="PANTHER" id="PTHR43201">
    <property type="entry name" value="ACYL-COA SYNTHETASE"/>
    <property type="match status" value="1"/>
</dbReference>
<dbReference type="PANTHER" id="PTHR43201:SF5">
    <property type="entry name" value="MEDIUM-CHAIN ACYL-COA LIGASE ACSF2, MITOCHONDRIAL"/>
    <property type="match status" value="1"/>
</dbReference>
<dbReference type="InterPro" id="IPR025110">
    <property type="entry name" value="AMP-bd_C"/>
</dbReference>
<dbReference type="InterPro" id="IPR042099">
    <property type="entry name" value="ANL_N_sf"/>
</dbReference>
<dbReference type="Pfam" id="PF00501">
    <property type="entry name" value="AMP-binding"/>
    <property type="match status" value="1"/>
</dbReference>
<accession>A0AAJ1BE07</accession>
<organism evidence="5 6">
    <name type="scientific">Varibaculum cambriense</name>
    <dbReference type="NCBI Taxonomy" id="184870"/>
    <lineage>
        <taxon>Bacteria</taxon>
        <taxon>Bacillati</taxon>
        <taxon>Actinomycetota</taxon>
        <taxon>Actinomycetes</taxon>
        <taxon>Actinomycetales</taxon>
        <taxon>Actinomycetaceae</taxon>
        <taxon>Varibaculum</taxon>
    </lineage>
</organism>
<dbReference type="Gene3D" id="3.40.50.12780">
    <property type="entry name" value="N-terminal domain of ligase-like"/>
    <property type="match status" value="1"/>
</dbReference>
<evidence type="ECO:0000313" key="5">
    <source>
        <dbReference type="EMBL" id="MCG4618290.1"/>
    </source>
</evidence>
<evidence type="ECO:0000259" key="3">
    <source>
        <dbReference type="Pfam" id="PF00501"/>
    </source>
</evidence>
<dbReference type="AlphaFoldDB" id="A0AAJ1BE07"/>
<dbReference type="Proteomes" id="UP001200537">
    <property type="component" value="Unassembled WGS sequence"/>
</dbReference>
<dbReference type="InterPro" id="IPR045851">
    <property type="entry name" value="AMP-bd_C_sf"/>
</dbReference>
<reference evidence="5" key="1">
    <citation type="submission" date="2022-01" db="EMBL/GenBank/DDBJ databases">
        <title>Collection of gut derived symbiotic bacterial strains cultured from healthy donors.</title>
        <authorList>
            <person name="Lin H."/>
            <person name="Kohout C."/>
            <person name="Waligurski E."/>
            <person name="Pamer E.G."/>
        </authorList>
    </citation>
    <scope>NUCLEOTIDE SEQUENCE</scope>
    <source>
        <strain evidence="5">DFI.7.46</strain>
    </source>
</reference>
<gene>
    <name evidence="5" type="ORF">L0M99_07265</name>
</gene>
<proteinExistence type="inferred from homology"/>